<dbReference type="PROSITE" id="PS51186">
    <property type="entry name" value="GNAT"/>
    <property type="match status" value="1"/>
</dbReference>
<dbReference type="RefSeq" id="WP_108854250.1">
    <property type="nucleotide sequence ID" value="NZ_OMOQ01000003.1"/>
</dbReference>
<keyword evidence="2 4" id="KW-0012">Acyltransferase</keyword>
<keyword evidence="1 4" id="KW-0808">Transferase</keyword>
<dbReference type="Pfam" id="PF00583">
    <property type="entry name" value="Acetyltransf_1"/>
    <property type="match status" value="1"/>
</dbReference>
<dbReference type="GO" id="GO:0016747">
    <property type="term" value="F:acyltransferase activity, transferring groups other than amino-acyl groups"/>
    <property type="evidence" value="ECO:0007669"/>
    <property type="project" value="InterPro"/>
</dbReference>
<protein>
    <submittedName>
        <fullName evidence="4">Aminoalkylphosphonate N-acetyltransferase</fullName>
        <ecNumber evidence="4">2.3.1.-</ecNumber>
    </submittedName>
</protein>
<dbReference type="InterPro" id="IPR050832">
    <property type="entry name" value="Bact_Acetyltransf"/>
</dbReference>
<dbReference type="InterPro" id="IPR000182">
    <property type="entry name" value="GNAT_dom"/>
</dbReference>
<dbReference type="PANTHER" id="PTHR43877">
    <property type="entry name" value="AMINOALKYLPHOSPHONATE N-ACETYLTRANSFERASE-RELATED-RELATED"/>
    <property type="match status" value="1"/>
</dbReference>
<dbReference type="CDD" id="cd04301">
    <property type="entry name" value="NAT_SF"/>
    <property type="match status" value="1"/>
</dbReference>
<dbReference type="PANTHER" id="PTHR43877:SF2">
    <property type="entry name" value="AMINOALKYLPHOSPHONATE N-ACETYLTRANSFERASE-RELATED"/>
    <property type="match status" value="1"/>
</dbReference>
<evidence type="ECO:0000313" key="5">
    <source>
        <dbReference type="Proteomes" id="UP000244924"/>
    </source>
</evidence>
<accession>A0A2R8BLA8</accession>
<dbReference type="Gene3D" id="3.40.630.30">
    <property type="match status" value="1"/>
</dbReference>
<dbReference type="EMBL" id="OMOQ01000003">
    <property type="protein sequence ID" value="SPH24211.1"/>
    <property type="molecule type" value="Genomic_DNA"/>
</dbReference>
<dbReference type="OrthoDB" id="9789603at2"/>
<evidence type="ECO:0000313" key="4">
    <source>
        <dbReference type="EMBL" id="SPH24211.1"/>
    </source>
</evidence>
<dbReference type="AlphaFoldDB" id="A0A2R8BLA8"/>
<organism evidence="4 5">
    <name type="scientific">Albidovulum aquaemixtae</name>
    <dbReference type="NCBI Taxonomy" id="1542388"/>
    <lineage>
        <taxon>Bacteria</taxon>
        <taxon>Pseudomonadati</taxon>
        <taxon>Pseudomonadota</taxon>
        <taxon>Alphaproteobacteria</taxon>
        <taxon>Rhodobacterales</taxon>
        <taxon>Paracoccaceae</taxon>
        <taxon>Albidovulum</taxon>
    </lineage>
</organism>
<reference evidence="4 5" key="1">
    <citation type="submission" date="2018-03" db="EMBL/GenBank/DDBJ databases">
        <authorList>
            <person name="Keele B.F."/>
        </authorList>
    </citation>
    <scope>NUCLEOTIDE SEQUENCE [LARGE SCALE GENOMIC DNA]</scope>
    <source>
        <strain evidence="4 5">CECT 8626</strain>
    </source>
</reference>
<evidence type="ECO:0000256" key="1">
    <source>
        <dbReference type="ARBA" id="ARBA00022679"/>
    </source>
</evidence>
<dbReference type="SUPFAM" id="SSF55729">
    <property type="entry name" value="Acyl-CoA N-acyltransferases (Nat)"/>
    <property type="match status" value="1"/>
</dbReference>
<dbReference type="EC" id="2.3.1.-" evidence="4"/>
<keyword evidence="5" id="KW-1185">Reference proteome</keyword>
<dbReference type="Proteomes" id="UP000244924">
    <property type="component" value="Unassembled WGS sequence"/>
</dbReference>
<proteinExistence type="predicted"/>
<evidence type="ECO:0000259" key="3">
    <source>
        <dbReference type="PROSITE" id="PS51186"/>
    </source>
</evidence>
<name>A0A2R8BLA8_9RHOB</name>
<gene>
    <name evidence="4" type="primary">phnO_2</name>
    <name evidence="4" type="ORF">DEA8626_03261</name>
</gene>
<sequence length="148" mass="16516">MIRFREGRRGDIAEVLALLADDEYGAQRETAPLETYLVAFDAMQAEGENWLIVGERDGRIVATYQLTFITGLSHRATRRAHVESVRVASDLRGQGIGRAMMEDAEARARAAGCGLLQLTTQKGRNRARDFYDALGFTPSHIGYKRRLS</sequence>
<feature type="domain" description="N-acetyltransferase" evidence="3">
    <location>
        <begin position="2"/>
        <end position="148"/>
    </location>
</feature>
<dbReference type="InterPro" id="IPR016181">
    <property type="entry name" value="Acyl_CoA_acyltransferase"/>
</dbReference>
<evidence type="ECO:0000256" key="2">
    <source>
        <dbReference type="ARBA" id="ARBA00023315"/>
    </source>
</evidence>